<dbReference type="InParanoid" id="A0A3Q1GKT8"/>
<keyword evidence="9" id="KW-0175">Coiled coil</keyword>
<evidence type="ECO:0000313" key="16">
    <source>
        <dbReference type="Ensembl" id="ENSAPOP00000031068.1"/>
    </source>
</evidence>
<dbReference type="PANTHER" id="PTHR23167">
    <property type="entry name" value="CALPONIN HOMOLOGY DOMAIN-CONTAINING PROTEIN DDB_G0272472-RELATED"/>
    <property type="match status" value="1"/>
</dbReference>
<comment type="subunit">
    <text evidence="3 13">May interact with both microtubules and actin cytoskeleton.</text>
</comment>
<evidence type="ECO:0000256" key="13">
    <source>
        <dbReference type="RuleBase" id="RU367063"/>
    </source>
</evidence>
<comment type="similarity">
    <text evidence="2 13">Belongs to the cytospin-A family.</text>
</comment>
<dbReference type="AlphaFoldDB" id="A0A3Q1GKT8"/>
<evidence type="ECO:0000256" key="5">
    <source>
        <dbReference type="ARBA" id="ARBA00022490"/>
    </source>
</evidence>
<dbReference type="Proteomes" id="UP000257200">
    <property type="component" value="Unplaced"/>
</dbReference>
<organism evidence="16 17">
    <name type="scientific">Acanthochromis polyacanthus</name>
    <name type="common">spiny chromis</name>
    <dbReference type="NCBI Taxonomy" id="80966"/>
    <lineage>
        <taxon>Eukaryota</taxon>
        <taxon>Metazoa</taxon>
        <taxon>Chordata</taxon>
        <taxon>Craniata</taxon>
        <taxon>Vertebrata</taxon>
        <taxon>Euteleostomi</taxon>
        <taxon>Actinopterygii</taxon>
        <taxon>Neopterygii</taxon>
        <taxon>Teleostei</taxon>
        <taxon>Neoteleostei</taxon>
        <taxon>Acanthomorphata</taxon>
        <taxon>Ovalentaria</taxon>
        <taxon>Pomacentridae</taxon>
        <taxon>Acanthochromis</taxon>
    </lineage>
</organism>
<feature type="region of interest" description="Disordered" evidence="14">
    <location>
        <begin position="299"/>
        <end position="347"/>
    </location>
</feature>
<dbReference type="PROSITE" id="PS50021">
    <property type="entry name" value="CH"/>
    <property type="match status" value="1"/>
</dbReference>
<dbReference type="GO" id="GO:0005921">
    <property type="term" value="C:gap junction"/>
    <property type="evidence" value="ECO:0007669"/>
    <property type="project" value="UniProtKB-SubCell"/>
</dbReference>
<dbReference type="CDD" id="cd21199">
    <property type="entry name" value="CH_CYTS"/>
    <property type="match status" value="1"/>
</dbReference>
<evidence type="ECO:0000256" key="9">
    <source>
        <dbReference type="ARBA" id="ARBA00023054"/>
    </source>
</evidence>
<dbReference type="GeneTree" id="ENSGT00940000153592"/>
<dbReference type="InterPro" id="IPR036872">
    <property type="entry name" value="CH_dom_sf"/>
</dbReference>
<keyword evidence="17" id="KW-1185">Reference proteome</keyword>
<accession>A0A3Q1GKT8</accession>
<evidence type="ECO:0000256" key="3">
    <source>
        <dbReference type="ARBA" id="ARBA00011235"/>
    </source>
</evidence>
<evidence type="ECO:0000313" key="17">
    <source>
        <dbReference type="Proteomes" id="UP000257200"/>
    </source>
</evidence>
<evidence type="ECO:0000256" key="11">
    <source>
        <dbReference type="ARBA" id="ARBA00023306"/>
    </source>
</evidence>
<dbReference type="GO" id="GO:0005819">
    <property type="term" value="C:spindle"/>
    <property type="evidence" value="ECO:0007669"/>
    <property type="project" value="UniProtKB-SubCell"/>
</dbReference>
<dbReference type="SUPFAM" id="SSF47576">
    <property type="entry name" value="Calponin-homology domain, CH-domain"/>
    <property type="match status" value="1"/>
</dbReference>
<evidence type="ECO:0000256" key="7">
    <source>
        <dbReference type="ARBA" id="ARBA00022868"/>
    </source>
</evidence>
<sequence>MGNFSSKDGHGPTGAHGESFHTPPMTPQSDGAGVMPAGLQLQPSPTALVSPPPPLSAITTGGKRSQHSNPTTPSTPIPAPEWRPPQPAKSSTIGSGVSPVHIKPGSTSAARGQAALGGNGSPPTSTPRTPGFQGKSVAVKPIQSPTFQCNASPVVESSLRLNWRETDSGLSQCLPSPEVKDNPGEELEKLLEECRSTLGITASQDGTTNTAEILKHLLTEMKSMKSTLQTERGEWQQFQADLQVAVAVADRLRAEAEEELTALRTAHKDTERELAAAQQRQKEADMQLVTLRGELKESRQRLATLTQAQDKTESRVTSQETERPNGESNNPDGKEGTQRGRERGVYRLGREAVESKSKNEVMKTVVGEEARTDCKGVTKRYLRNVTNEERSAEEVRSNETRRTLTTERSRSLSRIPATSDSTTTQNGTLQSNTAATIGPTNKNLMQLRGRKNLDWQETKSSNDTGKREESLNKYNSALTELPPTKSQDGFNLLLRRHGGSKRNSLLRWCQNRTQGYKNIDITNFSSSWADGLAFCAVYHTYLPSHIPYSTLSPENKRENLSLAFKTGETVGIAQSLTVEEMLRAGGPDWQRVLSYVESMYRHFEM</sequence>
<reference evidence="16" key="2">
    <citation type="submission" date="2025-09" db="UniProtKB">
        <authorList>
            <consortium name="Ensembl"/>
        </authorList>
    </citation>
    <scope>IDENTIFICATION</scope>
</reference>
<comment type="function">
    <text evidence="12 13">Involved in cytokinesis and spindle organization. May play a role in actin cytoskeleton organization and microtubule stabilization and hence required for proper cell adhesion and migration.</text>
</comment>
<comment type="subcellular location">
    <subcellularLocation>
        <location evidence="1 13">Cytoplasm</location>
        <location evidence="1 13">Cytoskeleton</location>
        <location evidence="1 13">Spindle</location>
    </subcellularLocation>
    <subcellularLocation>
        <location evidence="13">Cytoplasm</location>
        <location evidence="13">Cytoskeleton</location>
    </subcellularLocation>
    <subcellularLocation>
        <location evidence="13">Cell junction</location>
        <location evidence="13">Gap junction</location>
    </subcellularLocation>
</comment>
<dbReference type="InterPro" id="IPR050540">
    <property type="entry name" value="F-actin_Monoox_Mical"/>
</dbReference>
<dbReference type="Ensembl" id="ENSAPOT00000023706.1">
    <property type="protein sequence ID" value="ENSAPOP00000031068.1"/>
    <property type="gene ID" value="ENSAPOG00000018050.1"/>
</dbReference>
<evidence type="ECO:0000256" key="10">
    <source>
        <dbReference type="ARBA" id="ARBA00023212"/>
    </source>
</evidence>
<keyword evidence="10 13" id="KW-0206">Cytoskeleton</keyword>
<proteinExistence type="inferred from homology"/>
<evidence type="ECO:0000256" key="2">
    <source>
        <dbReference type="ARBA" id="ARBA00009452"/>
    </source>
</evidence>
<feature type="region of interest" description="Disordered" evidence="14">
    <location>
        <begin position="1"/>
        <end position="135"/>
    </location>
</feature>
<dbReference type="InterPro" id="IPR001715">
    <property type="entry name" value="CH_dom"/>
</dbReference>
<feature type="region of interest" description="Disordered" evidence="14">
    <location>
        <begin position="388"/>
        <end position="469"/>
    </location>
</feature>
<keyword evidence="5 13" id="KW-0963">Cytoplasm</keyword>
<evidence type="ECO:0000256" key="8">
    <source>
        <dbReference type="ARBA" id="ARBA00022949"/>
    </source>
</evidence>
<evidence type="ECO:0000259" key="15">
    <source>
        <dbReference type="PROSITE" id="PS50021"/>
    </source>
</evidence>
<feature type="compositionally biased region" description="Basic and acidic residues" evidence="14">
    <location>
        <begin position="332"/>
        <end position="347"/>
    </location>
</feature>
<keyword evidence="11 13" id="KW-0131">Cell cycle</keyword>
<dbReference type="SMART" id="SM00033">
    <property type="entry name" value="CH"/>
    <property type="match status" value="1"/>
</dbReference>
<keyword evidence="7 13" id="KW-0303">Gap junction</keyword>
<feature type="domain" description="Calponin-homology (CH)" evidence="15">
    <location>
        <begin position="499"/>
        <end position="604"/>
    </location>
</feature>
<protein>
    <recommendedName>
        <fullName evidence="4 13">Cytospin-A</fullName>
    </recommendedName>
</protein>
<feature type="compositionally biased region" description="Pro residues" evidence="14">
    <location>
        <begin position="73"/>
        <end position="87"/>
    </location>
</feature>
<dbReference type="PANTHER" id="PTHR23167:SF18">
    <property type="entry name" value="CYTOSPIN-A"/>
    <property type="match status" value="1"/>
</dbReference>
<evidence type="ECO:0000256" key="14">
    <source>
        <dbReference type="SAM" id="MobiDB-lite"/>
    </source>
</evidence>
<dbReference type="FunFam" id="1.10.418.10:FF:000020">
    <property type="entry name" value="Cytospin-A isoform 1"/>
    <property type="match status" value="1"/>
</dbReference>
<feature type="compositionally biased region" description="Basic and acidic residues" evidence="14">
    <location>
        <begin position="310"/>
        <end position="325"/>
    </location>
</feature>
<evidence type="ECO:0000256" key="6">
    <source>
        <dbReference type="ARBA" id="ARBA00022618"/>
    </source>
</evidence>
<feature type="compositionally biased region" description="Low complexity" evidence="14">
    <location>
        <begin position="121"/>
        <end position="131"/>
    </location>
</feature>
<reference evidence="16" key="1">
    <citation type="submission" date="2025-08" db="UniProtKB">
        <authorList>
            <consortium name="Ensembl"/>
        </authorList>
    </citation>
    <scope>IDENTIFICATION</scope>
</reference>
<evidence type="ECO:0000256" key="1">
    <source>
        <dbReference type="ARBA" id="ARBA00004186"/>
    </source>
</evidence>
<name>A0A3Q1GKT8_9TELE</name>
<keyword evidence="8 13" id="KW-0965">Cell junction</keyword>
<feature type="compositionally biased region" description="Basic and acidic residues" evidence="14">
    <location>
        <begin position="388"/>
        <end position="410"/>
    </location>
</feature>
<keyword evidence="6 13" id="KW-0132">Cell division</keyword>
<dbReference type="GO" id="GO:0005737">
    <property type="term" value="C:cytoplasm"/>
    <property type="evidence" value="ECO:0007669"/>
    <property type="project" value="UniProtKB-UniRule"/>
</dbReference>
<evidence type="ECO:0000256" key="4">
    <source>
        <dbReference type="ARBA" id="ARBA00015657"/>
    </source>
</evidence>
<dbReference type="GO" id="GO:0051301">
    <property type="term" value="P:cell division"/>
    <property type="evidence" value="ECO:0007669"/>
    <property type="project" value="UniProtKB-UniRule"/>
</dbReference>
<feature type="compositionally biased region" description="Polar residues" evidence="14">
    <location>
        <begin position="416"/>
        <end position="444"/>
    </location>
</feature>
<dbReference type="Pfam" id="PF00307">
    <property type="entry name" value="CH"/>
    <property type="match status" value="1"/>
</dbReference>
<evidence type="ECO:0000256" key="12">
    <source>
        <dbReference type="ARBA" id="ARBA00025131"/>
    </source>
</evidence>
<dbReference type="Gene3D" id="1.10.418.10">
    <property type="entry name" value="Calponin-like domain"/>
    <property type="match status" value="1"/>
</dbReference>
<feature type="compositionally biased region" description="Polar residues" evidence="14">
    <location>
        <begin position="58"/>
        <end position="72"/>
    </location>
</feature>